<accession>A0A7C8MBF1</accession>
<feature type="region of interest" description="Disordered" evidence="1">
    <location>
        <begin position="72"/>
        <end position="92"/>
    </location>
</feature>
<evidence type="ECO:0000313" key="2">
    <source>
        <dbReference type="EMBL" id="KAF2876180.1"/>
    </source>
</evidence>
<keyword evidence="3" id="KW-1185">Reference proteome</keyword>
<protein>
    <submittedName>
        <fullName evidence="2">Uncharacterized protein</fullName>
    </submittedName>
</protein>
<organism evidence="2 3">
    <name type="scientific">Massariosphaeria phaeospora</name>
    <dbReference type="NCBI Taxonomy" id="100035"/>
    <lineage>
        <taxon>Eukaryota</taxon>
        <taxon>Fungi</taxon>
        <taxon>Dikarya</taxon>
        <taxon>Ascomycota</taxon>
        <taxon>Pezizomycotina</taxon>
        <taxon>Dothideomycetes</taxon>
        <taxon>Pleosporomycetidae</taxon>
        <taxon>Pleosporales</taxon>
        <taxon>Pleosporales incertae sedis</taxon>
        <taxon>Massariosphaeria</taxon>
    </lineage>
</organism>
<evidence type="ECO:0000256" key="1">
    <source>
        <dbReference type="SAM" id="MobiDB-lite"/>
    </source>
</evidence>
<dbReference type="Proteomes" id="UP000481861">
    <property type="component" value="Unassembled WGS sequence"/>
</dbReference>
<sequence length="154" mass="16777">MVLVCAHLAPEFAQSLRSNGPLHEELSIASSEYPEPQIPYRLIYFRCRHTPCSQAEDVLLLVDSAIPKRLQPTPRTRSIRPRPSTFSRSLSAARSPSPVPLISTQLCEGTGIAFSAIREMTAAVDRCAQVVPQIASQLPAPGAQPACLRCILCN</sequence>
<gene>
    <name evidence="2" type="ORF">BDV95DRAFT_218424</name>
</gene>
<proteinExistence type="predicted"/>
<comment type="caution">
    <text evidence="2">The sequence shown here is derived from an EMBL/GenBank/DDBJ whole genome shotgun (WGS) entry which is preliminary data.</text>
</comment>
<name>A0A7C8MBF1_9PLEO</name>
<reference evidence="2 3" key="1">
    <citation type="submission" date="2020-01" db="EMBL/GenBank/DDBJ databases">
        <authorList>
            <consortium name="DOE Joint Genome Institute"/>
            <person name="Haridas S."/>
            <person name="Albert R."/>
            <person name="Binder M."/>
            <person name="Bloem J."/>
            <person name="Labutti K."/>
            <person name="Salamov A."/>
            <person name="Andreopoulos B."/>
            <person name="Baker S.E."/>
            <person name="Barry K."/>
            <person name="Bills G."/>
            <person name="Bluhm B.H."/>
            <person name="Cannon C."/>
            <person name="Castanera R."/>
            <person name="Culley D.E."/>
            <person name="Daum C."/>
            <person name="Ezra D."/>
            <person name="Gonzalez J.B."/>
            <person name="Henrissat B."/>
            <person name="Kuo A."/>
            <person name="Liang C."/>
            <person name="Lipzen A."/>
            <person name="Lutzoni F."/>
            <person name="Magnuson J."/>
            <person name="Mondo S."/>
            <person name="Nolan M."/>
            <person name="Ohm R."/>
            <person name="Pangilinan J."/>
            <person name="Park H.-J.H."/>
            <person name="Ramirez L."/>
            <person name="Alfaro M."/>
            <person name="Sun H."/>
            <person name="Tritt A."/>
            <person name="Yoshinaga Y."/>
            <person name="Zwiers L.-H.L."/>
            <person name="Turgeon B.G."/>
            <person name="Goodwin S.B."/>
            <person name="Spatafora J.W."/>
            <person name="Crous P.W."/>
            <person name="Grigoriev I.V."/>
        </authorList>
    </citation>
    <scope>NUCLEOTIDE SEQUENCE [LARGE SCALE GENOMIC DNA]</scope>
    <source>
        <strain evidence="2 3">CBS 611.86</strain>
    </source>
</reference>
<dbReference type="AlphaFoldDB" id="A0A7C8MBF1"/>
<dbReference type="EMBL" id="JAADJZ010000003">
    <property type="protein sequence ID" value="KAF2876180.1"/>
    <property type="molecule type" value="Genomic_DNA"/>
</dbReference>
<evidence type="ECO:0000313" key="3">
    <source>
        <dbReference type="Proteomes" id="UP000481861"/>
    </source>
</evidence>